<dbReference type="PANTHER" id="PTHR48063:SF52">
    <property type="entry name" value="LRR RECEPTOR-LIKE KINASE FAMILY PROTEIN"/>
    <property type="match status" value="1"/>
</dbReference>
<feature type="domain" description="N-acetyltransferase" evidence="16">
    <location>
        <begin position="849"/>
        <end position="997"/>
    </location>
</feature>
<evidence type="ECO:0000256" key="3">
    <source>
        <dbReference type="ARBA" id="ARBA00022475"/>
    </source>
</evidence>
<keyword evidence="5" id="KW-0808">Transferase</keyword>
<evidence type="ECO:0000256" key="15">
    <source>
        <dbReference type="SAM" id="SignalP"/>
    </source>
</evidence>
<evidence type="ECO:0000256" key="7">
    <source>
        <dbReference type="ARBA" id="ARBA00022729"/>
    </source>
</evidence>
<dbReference type="InterPro" id="IPR046956">
    <property type="entry name" value="RLP23-like"/>
</dbReference>
<evidence type="ECO:0000256" key="12">
    <source>
        <dbReference type="ARBA" id="ARBA00023180"/>
    </source>
</evidence>
<dbReference type="FunFam" id="3.80.10.10:FF:000095">
    <property type="entry name" value="LRR receptor-like serine/threonine-protein kinase GSO1"/>
    <property type="match status" value="1"/>
</dbReference>
<sequence>MVSFSSKLSLVLLFLLCTTTFNISKVIGCHEKDEWALSMFKAGVLDPSNRLSSWSTKEDCCEWIGVRCDNLTGRITQLDLHSNSYQSRIGGVINLSLLQLEFLNYLDLSSNNFRAISIPPSKSPPNISKLEHLDLSYNSNFGMDNLHWLSPLSSLKYLNLGRIDLSNETNWLHSMAMLPSLSELLLSYCGLSNISPSLDYVNLSSSLVTLDLSFNNFKSELPNWFFNLTSPISYLDLRQNYFYGQIPISLLRLRNLQSFKLWENKLSGPIPYWLGQHEHLQHLDLSYNLLSGSVPSTLGNLSSLIHLDLSRNCLVGVLTEVTFSKLSALETLQLSSTCVEFDMDSNWVPPFQLHELHLRNVSLGPNFPTWLYTQTSLDVLDISSSRISSIDDEHMFWSSLAKIGDVDISHNSISGDLSEVTLNSTYIDLSYNDFTGELPHISSNLISLIASHNSFSGTLFSVLCHHGQNVIGHLDISNNLLTGQLPDCWANWKQLVYLDLGSNQLSGELPPSMGTLSTLVFLDLHNNSFFGEFSFNLSSFISLEYLILAKNKFSGSLPNTMQQSLVAIQLRSNQFTGIIPTHICNLPALMILDLADNMLSGSIPGCVYNITAMVSGPIAYYIENINMVAKGREVGYKESGGLWSIDLSSNNLSGEIPPELFSLILVWSLNLSRNHLSGRIPEESLYLGMGVGFAVSFWVVCGSIFCIRACRHGFFRWFDGVVDRIYVAMALVEDIGDKLNCNKDLHMTLRFEFDTSTKRSLRSFPFQKQPNINGRHRTTTTNFGITPIVGHPLFSRVRLTTPSDVPHIHKLIHQLAVFERLTHLFSATESSLSSTLFNSNSKPFHSFTIFILEVSPNPFPESPSDNPFYKPVVRVSNPDHPIEDPEKETFKCGNDGVVVAGFVLFFPNYSTFLGKPGFYVENLYVRECYRRKGFGKMLLWAVANQAVKMGCGRVEWVVLDWNVNAIKFYEEMGAKVLQEPKFCRLTGEPLEAYGTAE</sequence>
<keyword evidence="10 14" id="KW-0472">Membrane</keyword>
<dbReference type="SMART" id="SM00369">
    <property type="entry name" value="LRR_TYP"/>
    <property type="match status" value="9"/>
</dbReference>
<keyword evidence="12" id="KW-0325">Glycoprotein</keyword>
<evidence type="ECO:0000256" key="13">
    <source>
        <dbReference type="ARBA" id="ARBA00023315"/>
    </source>
</evidence>
<dbReference type="InterPro" id="IPR001611">
    <property type="entry name" value="Leu-rich_rpt"/>
</dbReference>
<evidence type="ECO:0000256" key="6">
    <source>
        <dbReference type="ARBA" id="ARBA00022692"/>
    </source>
</evidence>
<dbReference type="OrthoDB" id="1430395at2759"/>
<comment type="subcellular location">
    <subcellularLocation>
        <location evidence="1">Cell membrane</location>
        <topology evidence="1">Single-pass type I membrane protein</topology>
    </subcellularLocation>
</comment>
<dbReference type="GO" id="GO:0008080">
    <property type="term" value="F:N-acetyltransferase activity"/>
    <property type="evidence" value="ECO:0007669"/>
    <property type="project" value="UniProtKB-ARBA"/>
</dbReference>
<evidence type="ECO:0000313" key="17">
    <source>
        <dbReference type="EMBL" id="KAF7815748.1"/>
    </source>
</evidence>
<evidence type="ECO:0000256" key="14">
    <source>
        <dbReference type="SAM" id="Phobius"/>
    </source>
</evidence>
<dbReference type="SUPFAM" id="SSF52058">
    <property type="entry name" value="L domain-like"/>
    <property type="match status" value="3"/>
</dbReference>
<evidence type="ECO:0000256" key="5">
    <source>
        <dbReference type="ARBA" id="ARBA00022679"/>
    </source>
</evidence>
<dbReference type="InterPro" id="IPR016181">
    <property type="entry name" value="Acyl_CoA_acyltransferase"/>
</dbReference>
<evidence type="ECO:0000256" key="4">
    <source>
        <dbReference type="ARBA" id="ARBA00022614"/>
    </source>
</evidence>
<keyword evidence="9 14" id="KW-1133">Transmembrane helix</keyword>
<dbReference type="InterPro" id="IPR032675">
    <property type="entry name" value="LRR_dom_sf"/>
</dbReference>
<dbReference type="SUPFAM" id="SSF55729">
    <property type="entry name" value="Acyl-CoA N-acyltransferases (Nat)"/>
    <property type="match status" value="1"/>
</dbReference>
<feature type="signal peptide" evidence="15">
    <location>
        <begin position="1"/>
        <end position="24"/>
    </location>
</feature>
<evidence type="ECO:0000256" key="8">
    <source>
        <dbReference type="ARBA" id="ARBA00022737"/>
    </source>
</evidence>
<dbReference type="InterPro" id="IPR013210">
    <property type="entry name" value="LRR_N_plant-typ"/>
</dbReference>
<keyword evidence="4" id="KW-0433">Leucine-rich repeat</keyword>
<dbReference type="CDD" id="cd04301">
    <property type="entry name" value="NAT_SF"/>
    <property type="match status" value="1"/>
</dbReference>
<gene>
    <name evidence="17" type="ORF">G2W53_029717</name>
</gene>
<dbReference type="Gene3D" id="3.80.10.10">
    <property type="entry name" value="Ribonuclease Inhibitor"/>
    <property type="match status" value="2"/>
</dbReference>
<keyword evidence="7 15" id="KW-0732">Signal</keyword>
<evidence type="ECO:0000256" key="10">
    <source>
        <dbReference type="ARBA" id="ARBA00023136"/>
    </source>
</evidence>
<evidence type="ECO:0000256" key="9">
    <source>
        <dbReference type="ARBA" id="ARBA00022989"/>
    </source>
</evidence>
<feature type="transmembrane region" description="Helical" evidence="14">
    <location>
        <begin position="685"/>
        <end position="707"/>
    </location>
</feature>
<dbReference type="AlphaFoldDB" id="A0A834WC63"/>
<keyword evidence="13" id="KW-0012">Acyltransferase</keyword>
<dbReference type="Pfam" id="PF00560">
    <property type="entry name" value="LRR_1"/>
    <property type="match status" value="4"/>
</dbReference>
<dbReference type="FunFam" id="3.40.630.30:FF:000099">
    <property type="entry name" value="probable acetyltransferase NATA1-like"/>
    <property type="match status" value="1"/>
</dbReference>
<dbReference type="FunFam" id="3.80.10.10:FF:000041">
    <property type="entry name" value="LRR receptor-like serine/threonine-protein kinase ERECTA"/>
    <property type="match status" value="1"/>
</dbReference>
<dbReference type="PROSITE" id="PS51186">
    <property type="entry name" value="GNAT"/>
    <property type="match status" value="1"/>
</dbReference>
<evidence type="ECO:0000256" key="11">
    <source>
        <dbReference type="ARBA" id="ARBA00023170"/>
    </source>
</evidence>
<dbReference type="Pfam" id="PF08263">
    <property type="entry name" value="LRRNT_2"/>
    <property type="match status" value="1"/>
</dbReference>
<feature type="chain" id="PRO_5032615043" evidence="15">
    <location>
        <begin position="25"/>
        <end position="997"/>
    </location>
</feature>
<organism evidence="17 18">
    <name type="scientific">Senna tora</name>
    <dbReference type="NCBI Taxonomy" id="362788"/>
    <lineage>
        <taxon>Eukaryota</taxon>
        <taxon>Viridiplantae</taxon>
        <taxon>Streptophyta</taxon>
        <taxon>Embryophyta</taxon>
        <taxon>Tracheophyta</taxon>
        <taxon>Spermatophyta</taxon>
        <taxon>Magnoliopsida</taxon>
        <taxon>eudicotyledons</taxon>
        <taxon>Gunneridae</taxon>
        <taxon>Pentapetalae</taxon>
        <taxon>rosids</taxon>
        <taxon>fabids</taxon>
        <taxon>Fabales</taxon>
        <taxon>Fabaceae</taxon>
        <taxon>Caesalpinioideae</taxon>
        <taxon>Cassia clade</taxon>
        <taxon>Senna</taxon>
    </lineage>
</organism>
<accession>A0A834WC63</accession>
<dbReference type="EMBL" id="JAAIUW010000009">
    <property type="protein sequence ID" value="KAF7815748.1"/>
    <property type="molecule type" value="Genomic_DNA"/>
</dbReference>
<dbReference type="Proteomes" id="UP000634136">
    <property type="component" value="Unassembled WGS sequence"/>
</dbReference>
<evidence type="ECO:0000256" key="1">
    <source>
        <dbReference type="ARBA" id="ARBA00004251"/>
    </source>
</evidence>
<keyword evidence="18" id="KW-1185">Reference proteome</keyword>
<keyword evidence="6 14" id="KW-0812">Transmembrane</keyword>
<protein>
    <submittedName>
        <fullName evidence="17">Receptor-like protein EIX2</fullName>
    </submittedName>
</protein>
<evidence type="ECO:0000256" key="2">
    <source>
        <dbReference type="ARBA" id="ARBA00009592"/>
    </source>
</evidence>
<reference evidence="17" key="1">
    <citation type="submission" date="2020-09" db="EMBL/GenBank/DDBJ databases">
        <title>Genome-Enabled Discovery of Anthraquinone Biosynthesis in Senna tora.</title>
        <authorList>
            <person name="Kang S.-H."/>
            <person name="Pandey R.P."/>
            <person name="Lee C.-M."/>
            <person name="Sim J.-S."/>
            <person name="Jeong J.-T."/>
            <person name="Choi B.-S."/>
            <person name="Jung M."/>
            <person name="Ginzburg D."/>
            <person name="Zhao K."/>
            <person name="Won S.Y."/>
            <person name="Oh T.-J."/>
            <person name="Yu Y."/>
            <person name="Kim N.-H."/>
            <person name="Lee O.R."/>
            <person name="Lee T.-H."/>
            <person name="Bashyal P."/>
            <person name="Kim T.-S."/>
            <person name="Lee W.-H."/>
            <person name="Kawkins C."/>
            <person name="Kim C.-K."/>
            <person name="Kim J.S."/>
            <person name="Ahn B.O."/>
            <person name="Rhee S.Y."/>
            <person name="Sohng J.K."/>
        </authorList>
    </citation>
    <scope>NUCLEOTIDE SEQUENCE</scope>
    <source>
        <tissue evidence="17">Leaf</tissue>
    </source>
</reference>
<dbReference type="GO" id="GO:0005886">
    <property type="term" value="C:plasma membrane"/>
    <property type="evidence" value="ECO:0007669"/>
    <property type="project" value="UniProtKB-SubCell"/>
</dbReference>
<dbReference type="Gene3D" id="3.40.630.30">
    <property type="match status" value="1"/>
</dbReference>
<keyword evidence="11 17" id="KW-0675">Receptor</keyword>
<name>A0A834WC63_9FABA</name>
<evidence type="ECO:0000259" key="16">
    <source>
        <dbReference type="PROSITE" id="PS51186"/>
    </source>
</evidence>
<dbReference type="Pfam" id="PF13855">
    <property type="entry name" value="LRR_8"/>
    <property type="match status" value="1"/>
</dbReference>
<evidence type="ECO:0000313" key="18">
    <source>
        <dbReference type="Proteomes" id="UP000634136"/>
    </source>
</evidence>
<dbReference type="PANTHER" id="PTHR48063">
    <property type="entry name" value="LRR RECEPTOR-LIKE KINASE"/>
    <property type="match status" value="1"/>
</dbReference>
<comment type="caution">
    <text evidence="17">The sequence shown here is derived from an EMBL/GenBank/DDBJ whole genome shotgun (WGS) entry which is preliminary data.</text>
</comment>
<keyword evidence="3" id="KW-1003">Cell membrane</keyword>
<dbReference type="InterPro" id="IPR003591">
    <property type="entry name" value="Leu-rich_rpt_typical-subtyp"/>
</dbReference>
<proteinExistence type="inferred from homology"/>
<dbReference type="Pfam" id="PF00583">
    <property type="entry name" value="Acetyltransf_1"/>
    <property type="match status" value="1"/>
</dbReference>
<keyword evidence="8" id="KW-0677">Repeat</keyword>
<dbReference type="InterPro" id="IPR000182">
    <property type="entry name" value="GNAT_dom"/>
</dbReference>
<comment type="similarity">
    <text evidence="2">Belongs to the RLP family.</text>
</comment>